<gene>
    <name evidence="4" type="ORF">CH341_17775</name>
</gene>
<dbReference type="InterPro" id="IPR008274">
    <property type="entry name" value="AldOxase/xan_DH_MoCoBD1"/>
</dbReference>
<dbReference type="InterPro" id="IPR016208">
    <property type="entry name" value="Ald_Oxase/xanthine_DH-like"/>
</dbReference>
<name>A0A327KYU4_9BRAD</name>
<dbReference type="Proteomes" id="UP000249130">
    <property type="component" value="Unassembled WGS sequence"/>
</dbReference>
<sequence length="783" mass="83473">MEAPRPGCIGDRVLRNEDARFLAGHGEYLADLDIPGTREIAFLRSPVAHARIRSIDMPPGAEGRVFLLKDLGDIHPVRAVLTTPGFRGSDYPALAADTVRFVGEPIAICLGATRAAAEDLAQEIVVDFDELPPVVEIEQALDPASPSLHGWPDNICFVSTPGGGEVDAAAKAAAVTVTREFRMARQCVVSLEGRGVLAYWDRRLQELVVYSSTQQPHVIRTVLAKLIGVPEHQLRVVAPDVGGGFGVKNNLQQEEVAIAALARRLKFPIRWVEDRREHLIASPQAREHRVRLTAHADARGKILGLEAEAVVNAGAYSIWPWSAAMEANMVAGILTGPYAIDAYKGRGVTVVSNKAPLGPYRGVGRPSACFTLERLVDEIAAKVGREPHELRIDNMVRPEQMPYRTVTGKLFDSGDYAESVRQVAAMIDVPAVRARQARQNGTGPRRIGLGFASYTEQTAHGTDEWIARGLTEVFGYETATVRFTPDGKLIIEAAIQNHGQGLETTLAQVAAQELGVDPADVVVRHGDTAVSPYGMGTFASRSMVMAGGAVGRASRQLGEKVKRIAAHLLQVKPADVTLANNCAVAGARSVPLKSVTDAAFLHPENLPAGEDPCLDETTTFQPLSGTGAFAYATHAVVVEVDTGTGLVEILDYAVAHDCGTMVNPMIVEGQVQGGVAQGIGNALLEESPYDSGGQPLASTFADYLVPGAPEVPTVRIAHLETPSPFTAYGIKGMGEGGAIAAPAAILNAVNDALRPLGVELNETPITPKRILTALHDARTERAR</sequence>
<organism evidence="4 5">
    <name type="scientific">Rhodoplanes roseus</name>
    <dbReference type="NCBI Taxonomy" id="29409"/>
    <lineage>
        <taxon>Bacteria</taxon>
        <taxon>Pseudomonadati</taxon>
        <taxon>Pseudomonadota</taxon>
        <taxon>Alphaproteobacteria</taxon>
        <taxon>Hyphomicrobiales</taxon>
        <taxon>Nitrobacteraceae</taxon>
        <taxon>Rhodoplanes</taxon>
    </lineage>
</organism>
<evidence type="ECO:0000313" key="4">
    <source>
        <dbReference type="EMBL" id="RAI42775.1"/>
    </source>
</evidence>
<dbReference type="PANTHER" id="PTHR11908:SF132">
    <property type="entry name" value="ALDEHYDE OXIDASE 1-RELATED"/>
    <property type="match status" value="1"/>
</dbReference>
<dbReference type="Gene3D" id="3.30.365.10">
    <property type="entry name" value="Aldehyde oxidase/xanthine dehydrogenase, molybdopterin binding domain"/>
    <property type="match status" value="4"/>
</dbReference>
<dbReference type="GO" id="GO:0016491">
    <property type="term" value="F:oxidoreductase activity"/>
    <property type="evidence" value="ECO:0007669"/>
    <property type="project" value="UniProtKB-KW"/>
</dbReference>
<keyword evidence="2" id="KW-0560">Oxidoreductase</keyword>
<accession>A0A327KYU4</accession>
<keyword evidence="5" id="KW-1185">Reference proteome</keyword>
<dbReference type="GO" id="GO:0005506">
    <property type="term" value="F:iron ion binding"/>
    <property type="evidence" value="ECO:0007669"/>
    <property type="project" value="InterPro"/>
</dbReference>
<feature type="domain" description="Aldehyde oxidase/xanthine dehydrogenase a/b hammerhead" evidence="3">
    <location>
        <begin position="23"/>
        <end position="132"/>
    </location>
</feature>
<dbReference type="SMART" id="SM01008">
    <property type="entry name" value="Ald_Xan_dh_C"/>
    <property type="match status" value="1"/>
</dbReference>
<dbReference type="Pfam" id="PF20256">
    <property type="entry name" value="MoCoBD_2"/>
    <property type="match status" value="1"/>
</dbReference>
<dbReference type="InterPro" id="IPR037165">
    <property type="entry name" value="AldOxase/xan_DH_Mopterin-bd_sf"/>
</dbReference>
<dbReference type="Pfam" id="PF02738">
    <property type="entry name" value="MoCoBD_1"/>
    <property type="match status" value="1"/>
</dbReference>
<dbReference type="Gene3D" id="3.90.1170.50">
    <property type="entry name" value="Aldehyde oxidase/xanthine dehydrogenase, a/b hammerhead"/>
    <property type="match status" value="1"/>
</dbReference>
<dbReference type="PANTHER" id="PTHR11908">
    <property type="entry name" value="XANTHINE DEHYDROGENASE"/>
    <property type="match status" value="1"/>
</dbReference>
<evidence type="ECO:0000256" key="1">
    <source>
        <dbReference type="ARBA" id="ARBA00022505"/>
    </source>
</evidence>
<evidence type="ECO:0000256" key="2">
    <source>
        <dbReference type="ARBA" id="ARBA00023002"/>
    </source>
</evidence>
<dbReference type="InterPro" id="IPR000674">
    <property type="entry name" value="Ald_Oxase/Xan_DH_a/b"/>
</dbReference>
<dbReference type="OrthoDB" id="9763985at2"/>
<reference evidence="4 5" key="1">
    <citation type="submission" date="2017-07" db="EMBL/GenBank/DDBJ databases">
        <title>Draft Genome Sequences of Select Purple Nonsulfur Bacteria.</title>
        <authorList>
            <person name="Lasarre B."/>
            <person name="Mckinlay J.B."/>
        </authorList>
    </citation>
    <scope>NUCLEOTIDE SEQUENCE [LARGE SCALE GENOMIC DNA]</scope>
    <source>
        <strain evidence="4 5">DSM 5909</strain>
    </source>
</reference>
<dbReference type="SUPFAM" id="SSF56003">
    <property type="entry name" value="Molybdenum cofactor-binding domain"/>
    <property type="match status" value="1"/>
</dbReference>
<dbReference type="InterPro" id="IPR046867">
    <property type="entry name" value="AldOxase/xan_DH_MoCoBD2"/>
</dbReference>
<dbReference type="Pfam" id="PF01315">
    <property type="entry name" value="Ald_Xan_dh_C"/>
    <property type="match status" value="1"/>
</dbReference>
<dbReference type="InterPro" id="IPR036856">
    <property type="entry name" value="Ald_Oxase/Xan_DH_a/b_sf"/>
</dbReference>
<comment type="caution">
    <text evidence="4">The sequence shown here is derived from an EMBL/GenBank/DDBJ whole genome shotgun (WGS) entry which is preliminary data.</text>
</comment>
<dbReference type="SUPFAM" id="SSF54665">
    <property type="entry name" value="CO dehydrogenase molybdoprotein N-domain-like"/>
    <property type="match status" value="1"/>
</dbReference>
<protein>
    <recommendedName>
        <fullName evidence="3">Aldehyde oxidase/xanthine dehydrogenase a/b hammerhead domain-containing protein</fullName>
    </recommendedName>
</protein>
<dbReference type="EMBL" id="NPEX01000128">
    <property type="protein sequence ID" value="RAI42775.1"/>
    <property type="molecule type" value="Genomic_DNA"/>
</dbReference>
<proteinExistence type="predicted"/>
<evidence type="ECO:0000259" key="3">
    <source>
        <dbReference type="SMART" id="SM01008"/>
    </source>
</evidence>
<keyword evidence="1" id="KW-0500">Molybdenum</keyword>
<evidence type="ECO:0000313" key="5">
    <source>
        <dbReference type="Proteomes" id="UP000249130"/>
    </source>
</evidence>
<dbReference type="AlphaFoldDB" id="A0A327KYU4"/>